<reference evidence="4" key="1">
    <citation type="submission" date="2023-07" db="EMBL/GenBank/DDBJ databases">
        <title>30 novel species of actinomycetes from the DSMZ collection.</title>
        <authorList>
            <person name="Nouioui I."/>
        </authorList>
    </citation>
    <scope>NUCLEOTIDE SEQUENCE [LARGE SCALE GENOMIC DNA]</scope>
    <source>
        <strain evidence="4">DSM 41921</strain>
    </source>
</reference>
<proteinExistence type="predicted"/>
<evidence type="ECO:0000313" key="3">
    <source>
        <dbReference type="EMBL" id="MDT0392323.1"/>
    </source>
</evidence>
<dbReference type="Proteomes" id="UP001183586">
    <property type="component" value="Unassembled WGS sequence"/>
</dbReference>
<organism evidence="3 4">
    <name type="scientific">Streptomyces dubilierae</name>
    <dbReference type="NCBI Taxonomy" id="3075533"/>
    <lineage>
        <taxon>Bacteria</taxon>
        <taxon>Bacillati</taxon>
        <taxon>Actinomycetota</taxon>
        <taxon>Actinomycetes</taxon>
        <taxon>Kitasatosporales</taxon>
        <taxon>Streptomycetaceae</taxon>
        <taxon>Streptomyces</taxon>
    </lineage>
</organism>
<feature type="compositionally biased region" description="Polar residues" evidence="1">
    <location>
        <begin position="343"/>
        <end position="353"/>
    </location>
</feature>
<dbReference type="PANTHER" id="PTHR23242">
    <property type="entry name" value="TRANSCRIPTION FACTOR HOXA13"/>
    <property type="match status" value="1"/>
</dbReference>
<keyword evidence="2" id="KW-0812">Transmembrane</keyword>
<gene>
    <name evidence="3" type="ORF">RM641_33325</name>
</gene>
<protein>
    <submittedName>
        <fullName evidence="3">DUF2637 domain-containing protein</fullName>
    </submittedName>
</protein>
<feature type="transmembrane region" description="Helical" evidence="2">
    <location>
        <begin position="124"/>
        <end position="142"/>
    </location>
</feature>
<dbReference type="RefSeq" id="WP_311688153.1">
    <property type="nucleotide sequence ID" value="NZ_JAVREU010000024.1"/>
</dbReference>
<keyword evidence="2" id="KW-0472">Membrane</keyword>
<accession>A0ABU2PJI6</accession>
<feature type="region of interest" description="Disordered" evidence="1">
    <location>
        <begin position="549"/>
        <end position="573"/>
    </location>
</feature>
<keyword evidence="4" id="KW-1185">Reference proteome</keyword>
<keyword evidence="2" id="KW-1133">Transmembrane helix</keyword>
<dbReference type="PANTHER" id="PTHR23242:SF9">
    <property type="entry name" value="TRANSCRIPTION FACTOR HOXA13"/>
    <property type="match status" value="1"/>
</dbReference>
<dbReference type="InterPro" id="IPR021235">
    <property type="entry name" value="DUF2637"/>
</dbReference>
<feature type="region of interest" description="Disordered" evidence="1">
    <location>
        <begin position="1"/>
        <end position="48"/>
    </location>
</feature>
<evidence type="ECO:0000313" key="4">
    <source>
        <dbReference type="Proteomes" id="UP001183586"/>
    </source>
</evidence>
<name>A0ABU2PJI6_9ACTN</name>
<feature type="region of interest" description="Disordered" evidence="1">
    <location>
        <begin position="314"/>
        <end position="435"/>
    </location>
</feature>
<feature type="compositionally biased region" description="Basic and acidic residues" evidence="1">
    <location>
        <begin position="329"/>
        <end position="342"/>
    </location>
</feature>
<comment type="caution">
    <text evidence="3">The sequence shown here is derived from an EMBL/GenBank/DDBJ whole genome shotgun (WGS) entry which is preliminary data.</text>
</comment>
<feature type="transmembrane region" description="Helical" evidence="2">
    <location>
        <begin position="90"/>
        <end position="112"/>
    </location>
</feature>
<evidence type="ECO:0000256" key="1">
    <source>
        <dbReference type="SAM" id="MobiDB-lite"/>
    </source>
</evidence>
<sequence length="573" mass="63348">MRPPPTTPAPHGASADHSNPPAAPEATPHPQHARAGERTAATPSPPHLNRVQRRLVTAVITGSVLIAGIGFAGSYTAVKELALDKGFGTFSYLFPIGIDAGICVTLALDLLLTWTHIPFPLLRHTAWLLTSATIAFNAAAAWPDPLAVAMHAATPLLFIVTVEAARHAIGRIANITHNTHLEPIRHTRWLLAPLPTFRLWRRMKLWEIRTYHQAIHLEQQRLIYQARLRTRYGRRWRRRAPIETLIPLKLARYGVPIQRTAPPDSAAANLGTKAPRQPISPTPNKPPTSASPRNPPHITTAATEAVTAALNTTQPPFMPLTAEPVQGPHEAHASAQEGDKFTKTSPKATASPSDRSKDAAQNAGQGRQDSVRKPTKLTSQKYSPPGNNSYHAAPTQLFDRFQSARRGATSKPSGNTPHHPVEGPSAQPHTAVGRRTGLSKVDRYYLAWITYRKEHGREPTGQQLSAYLAAHGVHGRDGNPISPATLRRYFLSYRIYNVWAEHRVHTPQPSPDDIARECTTLGITAQYNAPVTTRHIATNINTFERRWHKLQHQHTTHDADTTERQRVHRGRSR</sequence>
<feature type="compositionally biased region" description="Polar residues" evidence="1">
    <location>
        <begin position="376"/>
        <end position="390"/>
    </location>
</feature>
<dbReference type="Pfam" id="PF10935">
    <property type="entry name" value="DUF2637"/>
    <property type="match status" value="1"/>
</dbReference>
<feature type="region of interest" description="Disordered" evidence="1">
    <location>
        <begin position="260"/>
        <end position="297"/>
    </location>
</feature>
<feature type="transmembrane region" description="Helical" evidence="2">
    <location>
        <begin position="55"/>
        <end position="78"/>
    </location>
</feature>
<evidence type="ECO:0000256" key="2">
    <source>
        <dbReference type="SAM" id="Phobius"/>
    </source>
</evidence>
<feature type="compositionally biased region" description="Basic and acidic residues" evidence="1">
    <location>
        <begin position="555"/>
        <end position="565"/>
    </location>
</feature>
<dbReference type="EMBL" id="JAVREU010000024">
    <property type="protein sequence ID" value="MDT0392323.1"/>
    <property type="molecule type" value="Genomic_DNA"/>
</dbReference>